<feature type="domain" description="Transglutaminase-like" evidence="1">
    <location>
        <begin position="151"/>
        <end position="211"/>
    </location>
</feature>
<dbReference type="PANTHER" id="PTHR33490">
    <property type="entry name" value="BLR5614 PROTEIN-RELATED"/>
    <property type="match status" value="1"/>
</dbReference>
<dbReference type="SUPFAM" id="SSF54001">
    <property type="entry name" value="Cysteine proteinases"/>
    <property type="match status" value="1"/>
</dbReference>
<name>A0A2X4TPT2_9NOCA</name>
<dbReference type="RefSeq" id="WP_072698377.1">
    <property type="nucleotide sequence ID" value="NZ_JAFBBL010000001.1"/>
</dbReference>
<dbReference type="InterPro" id="IPR038765">
    <property type="entry name" value="Papain-like_cys_pep_sf"/>
</dbReference>
<protein>
    <submittedName>
        <fullName evidence="2">Transglutaminase-like enzyme</fullName>
    </submittedName>
</protein>
<dbReference type="AlphaFoldDB" id="A0A2X4TPT2"/>
<gene>
    <name evidence="2" type="ORF">NCTC10994_00666</name>
</gene>
<dbReference type="KEGG" id="rcr:NCTC10994_00666"/>
<dbReference type="PANTHER" id="PTHR33490:SF12">
    <property type="entry name" value="BLL5557 PROTEIN"/>
    <property type="match status" value="1"/>
</dbReference>
<reference evidence="2 3" key="1">
    <citation type="submission" date="2018-06" db="EMBL/GenBank/DDBJ databases">
        <authorList>
            <consortium name="Pathogen Informatics"/>
            <person name="Doyle S."/>
        </authorList>
    </citation>
    <scope>NUCLEOTIDE SEQUENCE [LARGE SCALE GENOMIC DNA]</scope>
    <source>
        <strain evidence="2 3">NCTC10994</strain>
    </source>
</reference>
<keyword evidence="3" id="KW-1185">Reference proteome</keyword>
<dbReference type="Gene3D" id="2.60.40.2250">
    <property type="match status" value="1"/>
</dbReference>
<dbReference type="EMBL" id="LS483468">
    <property type="protein sequence ID" value="SQI28913.1"/>
    <property type="molecule type" value="Genomic_DNA"/>
</dbReference>
<proteinExistence type="predicted"/>
<dbReference type="Proteomes" id="UP000249091">
    <property type="component" value="Chromosome 1"/>
</dbReference>
<dbReference type="STRING" id="1219011.GCA_001895045_00386"/>
<accession>A0A2X4TPT2</accession>
<evidence type="ECO:0000313" key="3">
    <source>
        <dbReference type="Proteomes" id="UP000249091"/>
    </source>
</evidence>
<dbReference type="SMART" id="SM00460">
    <property type="entry name" value="TGc"/>
    <property type="match status" value="1"/>
</dbReference>
<dbReference type="InterPro" id="IPR002931">
    <property type="entry name" value="Transglutaminase-like"/>
</dbReference>
<sequence length="267" mass="28736">MKREVAAVLEFEVTEATRIEMKIAVANPGDAEVRESMRVIRNDDEISPREIVVEHGSRIHMLDCAPGKVTVEYSATVHGSFPATPVTDADLSMYLRPSRYAEADRFFGFAASRFGSPEPDAETLARIVEFVEQHLLYTPGASRGTDSATDTLLTGAGVCRDYAHLTIALLRAVNIPARLVSVYAPGCSPMDFHAVTEAYVDGAWHVVDPTRLAPRSSLVRIATGRDAADTAFLDNHGGSLTLKSSKVTAVVVGDLPVDDYASSVSLG</sequence>
<evidence type="ECO:0000259" key="1">
    <source>
        <dbReference type="SMART" id="SM00460"/>
    </source>
</evidence>
<dbReference type="Gene3D" id="3.10.620.30">
    <property type="match status" value="1"/>
</dbReference>
<dbReference type="Pfam" id="PF01841">
    <property type="entry name" value="Transglut_core"/>
    <property type="match status" value="1"/>
</dbReference>
<evidence type="ECO:0000313" key="2">
    <source>
        <dbReference type="EMBL" id="SQI28913.1"/>
    </source>
</evidence>
<organism evidence="2 3">
    <name type="scientific">Rhodococcus coprophilus</name>
    <dbReference type="NCBI Taxonomy" id="38310"/>
    <lineage>
        <taxon>Bacteria</taxon>
        <taxon>Bacillati</taxon>
        <taxon>Actinomycetota</taxon>
        <taxon>Actinomycetes</taxon>
        <taxon>Mycobacteriales</taxon>
        <taxon>Nocardiaceae</taxon>
        <taxon>Rhodococcus</taxon>
    </lineage>
</organism>